<dbReference type="Gene3D" id="3.40.50.1820">
    <property type="entry name" value="alpha/beta hydrolase"/>
    <property type="match status" value="1"/>
</dbReference>
<dbReference type="SUPFAM" id="SSF53474">
    <property type="entry name" value="alpha/beta-Hydrolases"/>
    <property type="match status" value="1"/>
</dbReference>
<accession>A0A4U1BUQ7</accession>
<keyword evidence="1 4" id="KW-0378">Hydrolase</keyword>
<organism evidence="4 5">
    <name type="scientific">Pedobacter cryophilus</name>
    <dbReference type="NCBI Taxonomy" id="2571271"/>
    <lineage>
        <taxon>Bacteria</taxon>
        <taxon>Pseudomonadati</taxon>
        <taxon>Bacteroidota</taxon>
        <taxon>Sphingobacteriia</taxon>
        <taxon>Sphingobacteriales</taxon>
        <taxon>Sphingobacteriaceae</taxon>
        <taxon>Pedobacter</taxon>
    </lineage>
</organism>
<dbReference type="AlphaFoldDB" id="A0A4U1BUQ7"/>
<comment type="caution">
    <text evidence="4">The sequence shown here is derived from an EMBL/GenBank/DDBJ whole genome shotgun (WGS) entry which is preliminary data.</text>
</comment>
<evidence type="ECO:0000256" key="2">
    <source>
        <dbReference type="SAM" id="SignalP"/>
    </source>
</evidence>
<evidence type="ECO:0000313" key="5">
    <source>
        <dbReference type="Proteomes" id="UP000308181"/>
    </source>
</evidence>
<name>A0A4U1BUQ7_9SPHI</name>
<reference evidence="4 5" key="1">
    <citation type="submission" date="2019-04" db="EMBL/GenBank/DDBJ databases">
        <title>Pedobacter sp. AR-3-17 sp. nov., isolated from Arctic soil.</title>
        <authorList>
            <person name="Dahal R.H."/>
            <person name="Kim D.-U."/>
        </authorList>
    </citation>
    <scope>NUCLEOTIDE SEQUENCE [LARGE SCALE GENOMIC DNA]</scope>
    <source>
        <strain evidence="4 5">AR-3-17</strain>
    </source>
</reference>
<protein>
    <submittedName>
        <fullName evidence="4">Alpha/beta hydrolase</fullName>
    </submittedName>
</protein>
<evidence type="ECO:0000313" key="4">
    <source>
        <dbReference type="EMBL" id="TKB95734.1"/>
    </source>
</evidence>
<evidence type="ECO:0000256" key="1">
    <source>
        <dbReference type="ARBA" id="ARBA00022801"/>
    </source>
</evidence>
<dbReference type="Proteomes" id="UP000308181">
    <property type="component" value="Unassembled WGS sequence"/>
</dbReference>
<feature type="chain" id="PRO_5020807235" evidence="2">
    <location>
        <begin position="21"/>
        <end position="297"/>
    </location>
</feature>
<dbReference type="Pfam" id="PF20434">
    <property type="entry name" value="BD-FAE"/>
    <property type="match status" value="1"/>
</dbReference>
<keyword evidence="2" id="KW-0732">Signal</keyword>
<feature type="domain" description="BD-FAE-like" evidence="3">
    <location>
        <begin position="59"/>
        <end position="256"/>
    </location>
</feature>
<dbReference type="EMBL" id="SWBP01000007">
    <property type="protein sequence ID" value="TKB95734.1"/>
    <property type="molecule type" value="Genomic_DNA"/>
</dbReference>
<keyword evidence="5" id="KW-1185">Reference proteome</keyword>
<dbReference type="PANTHER" id="PTHR48081:SF6">
    <property type="entry name" value="PEPTIDASE S9 PROLYL OLIGOPEPTIDASE CATALYTIC DOMAIN-CONTAINING PROTEIN"/>
    <property type="match status" value="1"/>
</dbReference>
<dbReference type="InterPro" id="IPR049492">
    <property type="entry name" value="BD-FAE-like_dom"/>
</dbReference>
<dbReference type="OrthoDB" id="9794725at2"/>
<sequence length="297" mass="33189">MKALLIVSIFILLSTFKTTAQNFIDLYPKEIPNSKKPISNETVEVSKAGIISQVIKPTLQVFIPEKDIATGTAILICPGGSYKVLVYDGEGVNTAKQLASRGITAFVLKYRLPDDELMIDKKNGPLQDAQQGIKIIRENALKWGINPNKVGVMGFSAGGHLASTLATHYQESLIENGNQINLRPDFQVLIYPVISMRDSLTHPDSRTNLLGKNPSKSVLDNFSNEMQLNAQSPPAYVIHAADDTLVDVENSIVYFQRLKQLKVPTELHIYPKGGHGFIFKHDTWMLPFYDWMKKYGW</sequence>
<dbReference type="RefSeq" id="WP_136827491.1">
    <property type="nucleotide sequence ID" value="NZ_SWBP01000007.1"/>
</dbReference>
<dbReference type="InterPro" id="IPR029058">
    <property type="entry name" value="AB_hydrolase_fold"/>
</dbReference>
<dbReference type="GO" id="GO:0016787">
    <property type="term" value="F:hydrolase activity"/>
    <property type="evidence" value="ECO:0007669"/>
    <property type="project" value="UniProtKB-KW"/>
</dbReference>
<proteinExistence type="predicted"/>
<feature type="signal peptide" evidence="2">
    <location>
        <begin position="1"/>
        <end position="20"/>
    </location>
</feature>
<evidence type="ECO:0000259" key="3">
    <source>
        <dbReference type="Pfam" id="PF20434"/>
    </source>
</evidence>
<dbReference type="PANTHER" id="PTHR48081">
    <property type="entry name" value="AB HYDROLASE SUPERFAMILY PROTEIN C4A8.06C"/>
    <property type="match status" value="1"/>
</dbReference>
<gene>
    <name evidence="4" type="ORF">FA046_15700</name>
</gene>
<dbReference type="InterPro" id="IPR050300">
    <property type="entry name" value="GDXG_lipolytic_enzyme"/>
</dbReference>